<dbReference type="InterPro" id="IPR011051">
    <property type="entry name" value="RmlC_Cupin_sf"/>
</dbReference>
<proteinExistence type="predicted"/>
<feature type="domain" description="PseI/NeuA/B-like" evidence="1">
    <location>
        <begin position="45"/>
        <end position="273"/>
    </location>
</feature>
<dbReference type="SUPFAM" id="SSF51182">
    <property type="entry name" value="RmlC-like cupins"/>
    <property type="match status" value="1"/>
</dbReference>
<protein>
    <submittedName>
        <fullName evidence="3">Sialic acid synthase</fullName>
    </submittedName>
</protein>
<dbReference type="Gene3D" id="3.90.1210.10">
    <property type="entry name" value="Antifreeze-like/N-acetylneuraminic acid synthase C-terminal domain"/>
    <property type="match status" value="1"/>
</dbReference>
<dbReference type="InterPro" id="IPR013785">
    <property type="entry name" value="Aldolase_TIM"/>
</dbReference>
<dbReference type="InterPro" id="IPR051690">
    <property type="entry name" value="PseI-like"/>
</dbReference>
<dbReference type="GO" id="GO:0016051">
    <property type="term" value="P:carbohydrate biosynthetic process"/>
    <property type="evidence" value="ECO:0007669"/>
    <property type="project" value="InterPro"/>
</dbReference>
<dbReference type="Gene3D" id="2.60.120.10">
    <property type="entry name" value="Jelly Rolls"/>
    <property type="match status" value="1"/>
</dbReference>
<dbReference type="Pfam" id="PF03102">
    <property type="entry name" value="NeuB"/>
    <property type="match status" value="1"/>
</dbReference>
<dbReference type="STRING" id="1797532.A2729_05800"/>
<dbReference type="GO" id="GO:0047444">
    <property type="term" value="F:N-acylneuraminate-9-phosphate synthase activity"/>
    <property type="evidence" value="ECO:0007669"/>
    <property type="project" value="TreeGrafter"/>
</dbReference>
<reference evidence="3 4" key="1">
    <citation type="journal article" date="2016" name="Nat. Commun.">
        <title>Thousands of microbial genomes shed light on interconnected biogeochemical processes in an aquifer system.</title>
        <authorList>
            <person name="Anantharaman K."/>
            <person name="Brown C.T."/>
            <person name="Hug L.A."/>
            <person name="Sharon I."/>
            <person name="Castelle C.J."/>
            <person name="Probst A.J."/>
            <person name="Thomas B.C."/>
            <person name="Singh A."/>
            <person name="Wilkins M.J."/>
            <person name="Karaoz U."/>
            <person name="Brodie E.L."/>
            <person name="Williams K.H."/>
            <person name="Hubbard S.S."/>
            <person name="Banfield J.F."/>
        </authorList>
    </citation>
    <scope>NUCLEOTIDE SEQUENCE [LARGE SCALE GENOMIC DNA]</scope>
</reference>
<evidence type="ECO:0000313" key="4">
    <source>
        <dbReference type="Proteomes" id="UP000178930"/>
    </source>
</evidence>
<accession>A0A1G1XU27</accession>
<dbReference type="PANTHER" id="PTHR42966:SF1">
    <property type="entry name" value="SIALIC ACID SYNTHASE"/>
    <property type="match status" value="1"/>
</dbReference>
<sequence>MLGIKEVLNKGKFKFDGLFIFDLANNHQGNVEHGKRIIREVAAVAKKIGMRAACKLQFRDLDTFIHPYFKENLDNKHIPRFLSTKLTDAEFAELVAEIKNQGLISMATPFDEASVDLLIKLNVDILKIASCSAKDWPLLEIAAAAGKPIVASTAGLTIEEIDNLVSFLDHRTVPFAIMHCVAIYPTPTDQLHLHQIELLKERYPKVPIGFSTHEDQNDFSIIKMAYAKGTRIFERHVGVPTNDIKLNAYSSTPEQIEKWLIAYQEAVAASGSNHYSIPSLIEQDSLRSLMRGIYAKQEIKKGQTINRPDVFFAMPLQPGQLTSGEWQPGLIADRDYSQDQILPQTLLAPTQSKKQIIAQVIHEVKALLNLARIELGHEFNIELSHHYGVKNFKKVGIVMIDMINREYCKKILIQLPGQIHPYHHHQKKEEMFQLLYGRLIVEIEGRKRLLYPGDKLLIQRGMRHSFWTEDGAIFEEISTTHFTDDSFYDDPEVRKLSLEERKTKLINWGRHQF</sequence>
<name>A0A1G1XU27_9BACT</name>
<feature type="domain" description="Cupin type-2" evidence="2">
    <location>
        <begin position="416"/>
        <end position="469"/>
    </location>
</feature>
<organism evidence="3 4">
    <name type="scientific">Candidatus Buchananbacteria bacterium RIFCSPHIGHO2_01_FULL_39_14</name>
    <dbReference type="NCBI Taxonomy" id="1797532"/>
    <lineage>
        <taxon>Bacteria</taxon>
        <taxon>Candidatus Buchananiibacteriota</taxon>
    </lineage>
</organism>
<evidence type="ECO:0000313" key="3">
    <source>
        <dbReference type="EMBL" id="OGY43096.1"/>
    </source>
</evidence>
<evidence type="ECO:0000259" key="1">
    <source>
        <dbReference type="Pfam" id="PF03102"/>
    </source>
</evidence>
<dbReference type="Proteomes" id="UP000178930">
    <property type="component" value="Unassembled WGS sequence"/>
</dbReference>
<dbReference type="AlphaFoldDB" id="A0A1G1XU27"/>
<dbReference type="InterPro" id="IPR013132">
    <property type="entry name" value="PseI/NeuA/B-like_N"/>
</dbReference>
<dbReference type="InterPro" id="IPR013096">
    <property type="entry name" value="Cupin_2"/>
</dbReference>
<gene>
    <name evidence="3" type="ORF">A2729_05800</name>
</gene>
<dbReference type="Pfam" id="PF07883">
    <property type="entry name" value="Cupin_2"/>
    <property type="match status" value="1"/>
</dbReference>
<comment type="caution">
    <text evidence="3">The sequence shown here is derived from an EMBL/GenBank/DDBJ whole genome shotgun (WGS) entry which is preliminary data.</text>
</comment>
<dbReference type="SUPFAM" id="SSF51569">
    <property type="entry name" value="Aldolase"/>
    <property type="match status" value="1"/>
</dbReference>
<dbReference type="Gene3D" id="3.20.20.70">
    <property type="entry name" value="Aldolase class I"/>
    <property type="match status" value="1"/>
</dbReference>
<dbReference type="EMBL" id="MHIB01000042">
    <property type="protein sequence ID" value="OGY43096.1"/>
    <property type="molecule type" value="Genomic_DNA"/>
</dbReference>
<evidence type="ECO:0000259" key="2">
    <source>
        <dbReference type="Pfam" id="PF07883"/>
    </source>
</evidence>
<dbReference type="PANTHER" id="PTHR42966">
    <property type="entry name" value="N-ACETYLNEURAMINATE SYNTHASE"/>
    <property type="match status" value="1"/>
</dbReference>
<dbReference type="InterPro" id="IPR014710">
    <property type="entry name" value="RmlC-like_jellyroll"/>
</dbReference>